<organism evidence="1 2">
    <name type="scientific">Serratia oryzae</name>
    <dbReference type="NCBI Taxonomy" id="2034155"/>
    <lineage>
        <taxon>Bacteria</taxon>
        <taxon>Pseudomonadati</taxon>
        <taxon>Pseudomonadota</taxon>
        <taxon>Gammaproteobacteria</taxon>
        <taxon>Enterobacterales</taxon>
        <taxon>Yersiniaceae</taxon>
        <taxon>Serratia</taxon>
    </lineage>
</organism>
<dbReference type="OrthoDB" id="6470311at2"/>
<dbReference type="Proteomes" id="UP000216021">
    <property type="component" value="Unassembled WGS sequence"/>
</dbReference>
<dbReference type="RefSeq" id="WP_076941658.1">
    <property type="nucleotide sequence ID" value="NZ_MOXD01000003.1"/>
</dbReference>
<protein>
    <recommendedName>
        <fullName evidence="3">DUF2946 domain-containing protein</fullName>
    </recommendedName>
</protein>
<keyword evidence="2" id="KW-1185">Reference proteome</keyword>
<reference evidence="1 2" key="1">
    <citation type="submission" date="2016-11" db="EMBL/GenBank/DDBJ databases">
        <title>Rahnella oryzae sp. nov., isolated from rice root.</title>
        <authorList>
            <person name="Zhang X.-X."/>
            <person name="Zhang J."/>
        </authorList>
    </citation>
    <scope>NUCLEOTIDE SEQUENCE [LARGE SCALE GENOMIC DNA]</scope>
    <source>
        <strain evidence="1 2">J11-6</strain>
    </source>
</reference>
<evidence type="ECO:0000313" key="2">
    <source>
        <dbReference type="Proteomes" id="UP000216021"/>
    </source>
</evidence>
<sequence>MSALASISLSMHRLRFAKKRAGVWLLAVCWLLLNSQLAIANHGCHLQFTAQAPAEQHMMHMQVAEPAMDSMQAAGPLCEKHCIPDPMQQDHSSLALAAILPASGELLVAAPAQQVQFSHADWQTPPIAGPPAEIAFCRFRE</sequence>
<evidence type="ECO:0008006" key="3">
    <source>
        <dbReference type="Google" id="ProtNLM"/>
    </source>
</evidence>
<gene>
    <name evidence="1" type="ORF">BMI79_08115</name>
</gene>
<proteinExistence type="predicted"/>
<name>A0A1S8CLQ8_9GAMM</name>
<dbReference type="AlphaFoldDB" id="A0A1S8CLQ8"/>
<accession>A0A1S8CLQ8</accession>
<evidence type="ECO:0000313" key="1">
    <source>
        <dbReference type="EMBL" id="OMQ24776.1"/>
    </source>
</evidence>
<comment type="caution">
    <text evidence="1">The sequence shown here is derived from an EMBL/GenBank/DDBJ whole genome shotgun (WGS) entry which is preliminary data.</text>
</comment>
<dbReference type="STRING" id="2034155.BMI79_08115"/>
<dbReference type="EMBL" id="MOXD01000003">
    <property type="protein sequence ID" value="OMQ24776.1"/>
    <property type="molecule type" value="Genomic_DNA"/>
</dbReference>